<dbReference type="EMBL" id="JH817913">
    <property type="protein sequence ID" value="EKC25739.1"/>
    <property type="molecule type" value="Genomic_DNA"/>
</dbReference>
<gene>
    <name evidence="2" type="ORF">CGI_10006144</name>
</gene>
<name>K1Q2X9_MAGGI</name>
<proteinExistence type="predicted"/>
<dbReference type="HOGENOM" id="CLU_2308717_0_0_1"/>
<reference evidence="2" key="1">
    <citation type="journal article" date="2012" name="Nature">
        <title>The oyster genome reveals stress adaptation and complexity of shell formation.</title>
        <authorList>
            <person name="Zhang G."/>
            <person name="Fang X."/>
            <person name="Guo X."/>
            <person name="Li L."/>
            <person name="Luo R."/>
            <person name="Xu F."/>
            <person name="Yang P."/>
            <person name="Zhang L."/>
            <person name="Wang X."/>
            <person name="Qi H."/>
            <person name="Xiong Z."/>
            <person name="Que H."/>
            <person name="Xie Y."/>
            <person name="Holland P.W."/>
            <person name="Paps J."/>
            <person name="Zhu Y."/>
            <person name="Wu F."/>
            <person name="Chen Y."/>
            <person name="Wang J."/>
            <person name="Peng C."/>
            <person name="Meng J."/>
            <person name="Yang L."/>
            <person name="Liu J."/>
            <person name="Wen B."/>
            <person name="Zhang N."/>
            <person name="Huang Z."/>
            <person name="Zhu Q."/>
            <person name="Feng Y."/>
            <person name="Mount A."/>
            <person name="Hedgecock D."/>
            <person name="Xu Z."/>
            <person name="Liu Y."/>
            <person name="Domazet-Loso T."/>
            <person name="Du Y."/>
            <person name="Sun X."/>
            <person name="Zhang S."/>
            <person name="Liu B."/>
            <person name="Cheng P."/>
            <person name="Jiang X."/>
            <person name="Li J."/>
            <person name="Fan D."/>
            <person name="Wang W."/>
            <person name="Fu W."/>
            <person name="Wang T."/>
            <person name="Wang B."/>
            <person name="Zhang J."/>
            <person name="Peng Z."/>
            <person name="Li Y."/>
            <person name="Li N."/>
            <person name="Wang J."/>
            <person name="Chen M."/>
            <person name="He Y."/>
            <person name="Tan F."/>
            <person name="Song X."/>
            <person name="Zheng Q."/>
            <person name="Huang R."/>
            <person name="Yang H."/>
            <person name="Du X."/>
            <person name="Chen L."/>
            <person name="Yang M."/>
            <person name="Gaffney P.M."/>
            <person name="Wang S."/>
            <person name="Luo L."/>
            <person name="She Z."/>
            <person name="Ming Y."/>
            <person name="Huang W."/>
            <person name="Zhang S."/>
            <person name="Huang B."/>
            <person name="Zhang Y."/>
            <person name="Qu T."/>
            <person name="Ni P."/>
            <person name="Miao G."/>
            <person name="Wang J."/>
            <person name="Wang Q."/>
            <person name="Steinberg C.E."/>
            <person name="Wang H."/>
            <person name="Li N."/>
            <person name="Qian L."/>
            <person name="Zhang G."/>
            <person name="Li Y."/>
            <person name="Yang H."/>
            <person name="Liu X."/>
            <person name="Wang J."/>
            <person name="Yin Y."/>
            <person name="Wang J."/>
        </authorList>
    </citation>
    <scope>NUCLEOTIDE SEQUENCE [LARGE SCALE GENOMIC DNA]</scope>
    <source>
        <strain evidence="2">05x7-T-G4-1.051#20</strain>
    </source>
</reference>
<organism evidence="2">
    <name type="scientific">Magallana gigas</name>
    <name type="common">Pacific oyster</name>
    <name type="synonym">Crassostrea gigas</name>
    <dbReference type="NCBI Taxonomy" id="29159"/>
    <lineage>
        <taxon>Eukaryota</taxon>
        <taxon>Metazoa</taxon>
        <taxon>Spiralia</taxon>
        <taxon>Lophotrochozoa</taxon>
        <taxon>Mollusca</taxon>
        <taxon>Bivalvia</taxon>
        <taxon>Autobranchia</taxon>
        <taxon>Pteriomorphia</taxon>
        <taxon>Ostreida</taxon>
        <taxon>Ostreoidea</taxon>
        <taxon>Ostreidae</taxon>
        <taxon>Magallana</taxon>
    </lineage>
</organism>
<evidence type="ECO:0000256" key="1">
    <source>
        <dbReference type="SAM" id="MobiDB-lite"/>
    </source>
</evidence>
<sequence>MDESPPLSFMMELTTPISWTRIMDPLPFVDLEDYEELDMKMKLEQELSTTESYSSNHPLKHSSKRKRQVEQQCISFESVEVSTSANDSVNGNVCAAHNTQ</sequence>
<feature type="region of interest" description="Disordered" evidence="1">
    <location>
        <begin position="46"/>
        <end position="67"/>
    </location>
</feature>
<dbReference type="AlphaFoldDB" id="K1Q2X9"/>
<dbReference type="InParanoid" id="K1Q2X9"/>
<feature type="compositionally biased region" description="Polar residues" evidence="1">
    <location>
        <begin position="46"/>
        <end position="57"/>
    </location>
</feature>
<feature type="compositionally biased region" description="Basic residues" evidence="1">
    <location>
        <begin position="58"/>
        <end position="67"/>
    </location>
</feature>
<evidence type="ECO:0000313" key="2">
    <source>
        <dbReference type="EMBL" id="EKC25739.1"/>
    </source>
</evidence>
<protein>
    <submittedName>
        <fullName evidence="2">Uncharacterized protein</fullName>
    </submittedName>
</protein>
<accession>K1Q2X9</accession>
<feature type="region of interest" description="Disordered" evidence="1">
    <location>
        <begin position="81"/>
        <end position="100"/>
    </location>
</feature>